<gene>
    <name evidence="1" type="ORF">METZ01_LOCUS367325</name>
</gene>
<sequence>KSGEKPDTIPATADRIYKLKGWLGWTDFLGYEPKKKKKKNS</sequence>
<proteinExistence type="predicted"/>
<dbReference type="AlphaFoldDB" id="A0A382SZT9"/>
<dbReference type="EMBL" id="UINC01132267">
    <property type="protein sequence ID" value="SVD14471.1"/>
    <property type="molecule type" value="Genomic_DNA"/>
</dbReference>
<name>A0A382SZT9_9ZZZZ</name>
<accession>A0A382SZT9</accession>
<feature type="non-terminal residue" evidence="1">
    <location>
        <position position="1"/>
    </location>
</feature>
<organism evidence="1">
    <name type="scientific">marine metagenome</name>
    <dbReference type="NCBI Taxonomy" id="408172"/>
    <lineage>
        <taxon>unclassified sequences</taxon>
        <taxon>metagenomes</taxon>
        <taxon>ecological metagenomes</taxon>
    </lineage>
</organism>
<protein>
    <submittedName>
        <fullName evidence="1">Uncharacterized protein</fullName>
    </submittedName>
</protein>
<reference evidence="1" key="1">
    <citation type="submission" date="2018-05" db="EMBL/GenBank/DDBJ databases">
        <authorList>
            <person name="Lanie J.A."/>
            <person name="Ng W.-L."/>
            <person name="Kazmierczak K.M."/>
            <person name="Andrzejewski T.M."/>
            <person name="Davidsen T.M."/>
            <person name="Wayne K.J."/>
            <person name="Tettelin H."/>
            <person name="Glass J.I."/>
            <person name="Rusch D."/>
            <person name="Podicherti R."/>
            <person name="Tsui H.-C.T."/>
            <person name="Winkler M.E."/>
        </authorList>
    </citation>
    <scope>NUCLEOTIDE SEQUENCE</scope>
</reference>
<evidence type="ECO:0000313" key="1">
    <source>
        <dbReference type="EMBL" id="SVD14471.1"/>
    </source>
</evidence>